<dbReference type="KEGG" id="sya:A6768_03925"/>
<reference evidence="4 11" key="1">
    <citation type="submission" date="2014-03" db="EMBL/GenBank/DDBJ databases">
        <title>Genome sequence of Sphingobium yanoikuyae B1.</title>
        <authorList>
            <person name="Gan H.M."/>
            <person name="Gan H.Y."/>
            <person name="Savka M.A."/>
        </authorList>
    </citation>
    <scope>NUCLEOTIDE SEQUENCE [LARGE SCALE GENOMIC DNA]</scope>
    <source>
        <strain evidence="4 11">B1</strain>
    </source>
</reference>
<reference evidence="7 17" key="7">
    <citation type="submission" date="2019-12" db="EMBL/GenBank/DDBJ databases">
        <title>Functional and genomic insights into the Sphingobium yanoikuyae YC-JY1, a bacterium efficiently degrading bisphenol A.</title>
        <authorList>
            <person name="Jia Y."/>
            <person name="Li X."/>
            <person name="Wang J."/>
            <person name="Eltoukhy A."/>
            <person name="Lamraoui I."/>
            <person name="Yan Y."/>
        </authorList>
    </citation>
    <scope>NUCLEOTIDE SEQUENCE [LARGE SCALE GENOMIC DNA]</scope>
    <source>
        <strain evidence="7 17">YC-JY1</strain>
    </source>
</reference>
<evidence type="ECO:0000313" key="16">
    <source>
        <dbReference type="Proteomes" id="UP000287401"/>
    </source>
</evidence>
<dbReference type="Proteomes" id="UP000028534">
    <property type="component" value="Unassembled WGS sequence"/>
</dbReference>
<sequence length="103" mass="11657">MAHIAKLRMLLMSALGPAIAVLLLLFFAGYVVLGSNGVLAWGDYSRQLRDAKAELKIVQLHRQELRNRVDLLNPRRVDPDLSDELIRRQLGVIHHDEVIVPLN</sequence>
<proteinExistence type="predicted"/>
<dbReference type="Proteomes" id="UP000502611">
    <property type="component" value="Chromosome"/>
</dbReference>
<dbReference type="Proteomes" id="UP001162318">
    <property type="component" value="Unassembled WGS sequence"/>
</dbReference>
<evidence type="ECO:0000313" key="10">
    <source>
        <dbReference type="EMBL" id="RSU56359.1"/>
    </source>
</evidence>
<dbReference type="Proteomes" id="UP000287401">
    <property type="component" value="Unassembled WGS sequence"/>
</dbReference>
<reference evidence="5" key="10">
    <citation type="submission" date="2022-09" db="EMBL/GenBank/DDBJ databases">
        <title>Intensive care unit water sources are persistently colonized with multi-drug resistant bacteria and are the site of extensive horizontal gene transfer of antibiotic resistance genes.</title>
        <authorList>
            <person name="Diorio-Toth L."/>
        </authorList>
    </citation>
    <scope>NUCLEOTIDE SEQUENCE</scope>
    <source>
        <strain evidence="5">GD03659</strain>
    </source>
</reference>
<dbReference type="EMBL" id="LSTR01000022">
    <property type="protein sequence ID" value="OAH45779.1"/>
    <property type="molecule type" value="Genomic_DNA"/>
</dbReference>
<reference evidence="3 15" key="6">
    <citation type="submission" date="2018-10" db="EMBL/GenBank/DDBJ databases">
        <title>Characterization and genome analysis of a novel bacterium Sphingobium yanoikuyae SJTF8 capable of degrading PAHs.</title>
        <authorList>
            <person name="Yin C."/>
            <person name="Xiong W."/>
            <person name="Liang R."/>
        </authorList>
    </citation>
    <scope>NUCLEOTIDE SEQUENCE [LARGE SCALE GENOMIC DNA]</scope>
    <source>
        <strain evidence="3 15">SJTF8</strain>
    </source>
</reference>
<reference evidence="1 14" key="4">
    <citation type="submission" date="2017-10" db="EMBL/GenBank/DDBJ databases">
        <title>Sphingobium yanoikuyae S72.</title>
        <authorList>
            <person name="Sanchez E."/>
            <person name="Bustos P."/>
            <person name="Mendoza P."/>
            <person name="Guo X."/>
            <person name="Mendoza A."/>
        </authorList>
    </citation>
    <scope>NUCLEOTIDE SEQUENCE [LARGE SCALE GENOMIC DNA]</scope>
    <source>
        <strain evidence="1 14">S72</strain>
    </source>
</reference>
<evidence type="ECO:0000313" key="15">
    <source>
        <dbReference type="Proteomes" id="UP000280708"/>
    </source>
</evidence>
<dbReference type="Proteomes" id="UP000464086">
    <property type="component" value="Chromosome"/>
</dbReference>
<organism evidence="4 11">
    <name type="scientific">Sphingobium yanoikuyae</name>
    <name type="common">Sphingomonas yanoikuyae</name>
    <dbReference type="NCBI Taxonomy" id="13690"/>
    <lineage>
        <taxon>Bacteria</taxon>
        <taxon>Pseudomonadati</taxon>
        <taxon>Pseudomonadota</taxon>
        <taxon>Alphaproteobacteria</taxon>
        <taxon>Sphingomonadales</taxon>
        <taxon>Sphingomonadaceae</taxon>
        <taxon>Sphingobium</taxon>
    </lineage>
</organism>
<dbReference type="eggNOG" id="COG2919">
    <property type="taxonomic scope" value="Bacteria"/>
</dbReference>
<evidence type="ECO:0000313" key="13">
    <source>
        <dbReference type="Proteomes" id="UP000077262"/>
    </source>
</evidence>
<reference evidence="6 13" key="2">
    <citation type="submission" date="2016-02" db="EMBL/GenBank/DDBJ databases">
        <authorList>
            <person name="Wen L."/>
            <person name="He K."/>
            <person name="Yang H."/>
        </authorList>
    </citation>
    <scope>NUCLEOTIDE SEQUENCE [LARGE SCALE GENOMIC DNA]</scope>
    <source>
        <strain evidence="6 13">CD09_2</strain>
    </source>
</reference>
<dbReference type="Pfam" id="PF04977">
    <property type="entry name" value="DivIC"/>
    <property type="match status" value="1"/>
</dbReference>
<dbReference type="InterPro" id="IPR007060">
    <property type="entry name" value="FtsL/DivIC"/>
</dbReference>
<evidence type="ECO:0000313" key="11">
    <source>
        <dbReference type="Proteomes" id="UP000028534"/>
    </source>
</evidence>
<dbReference type="EMBL" id="CP023741">
    <property type="protein sequence ID" value="ATI79248.1"/>
    <property type="molecule type" value="Genomic_DNA"/>
</dbReference>
<gene>
    <name evidence="1" type="ORF">A6768_03925</name>
    <name evidence="6" type="ORF">AX777_03825</name>
    <name evidence="2" type="ORF">BV87_11220</name>
    <name evidence="4" type="ORF">CP98_03338</name>
    <name evidence="10" type="ORF">DAH51_13700</name>
    <name evidence="3" type="ORF">EBF16_05965</name>
    <name evidence="7" type="ORF">GS397_03800</name>
    <name evidence="9" type="ORF">H3V42_01350</name>
    <name evidence="8" type="ORF">HH800_13725</name>
    <name evidence="5" type="ORF">N5J77_11290</name>
</gene>
<dbReference type="EMBL" id="QRAL01000013">
    <property type="protein sequence ID" value="RSU56359.1"/>
    <property type="molecule type" value="Genomic_DNA"/>
</dbReference>
<evidence type="ECO:0000313" key="2">
    <source>
        <dbReference type="EMBL" id="ATP18917.1"/>
    </source>
</evidence>
<dbReference type="OrthoDB" id="9815600at2"/>
<dbReference type="Proteomes" id="UP000280708">
    <property type="component" value="Chromosome"/>
</dbReference>
<evidence type="ECO:0000313" key="3">
    <source>
        <dbReference type="EMBL" id="AYO76532.1"/>
    </source>
</evidence>
<dbReference type="Proteomes" id="UP000219422">
    <property type="component" value="Chromosome"/>
</dbReference>
<dbReference type="EMBL" id="CP033230">
    <property type="protein sequence ID" value="AYO76532.1"/>
    <property type="molecule type" value="Genomic_DNA"/>
</dbReference>
<dbReference type="EMBL" id="JGVR01000021">
    <property type="protein sequence ID" value="KEZ17591.1"/>
    <property type="molecule type" value="Genomic_DNA"/>
</dbReference>
<dbReference type="GeneID" id="57775984"/>
<dbReference type="PATRIC" id="fig|13690.10.peg.3418"/>
<dbReference type="Proteomes" id="UP000077262">
    <property type="component" value="Unassembled WGS sequence"/>
</dbReference>
<dbReference type="STRING" id="13690.AX777_03825"/>
<dbReference type="EMBL" id="CP020925">
    <property type="protein sequence ID" value="ATP18917.1"/>
    <property type="molecule type" value="Genomic_DNA"/>
</dbReference>
<evidence type="ECO:0000313" key="18">
    <source>
        <dbReference type="Proteomes" id="UP000502611"/>
    </source>
</evidence>
<accession>A0A084EHZ9</accession>
<evidence type="ECO:0000313" key="7">
    <source>
        <dbReference type="EMBL" id="QHD66280.1"/>
    </source>
</evidence>
<dbReference type="EMBL" id="CP060122">
    <property type="protein sequence ID" value="QNG46352.1"/>
    <property type="molecule type" value="Genomic_DNA"/>
</dbReference>
<reference evidence="10 16" key="5">
    <citation type="submission" date="2018-07" db="EMBL/GenBank/DDBJ databases">
        <title>Genomic and Epidemiologic Investigation of an Indolent Hospital Outbreak.</title>
        <authorList>
            <person name="Johnson R.C."/>
            <person name="Deming C."/>
            <person name="Conlan S."/>
            <person name="Zellmer C.J."/>
            <person name="Michelin A.V."/>
            <person name="Lee-Lin S."/>
            <person name="Thomas P.J."/>
            <person name="Park M."/>
            <person name="Weingarten R.A."/>
            <person name="Less J."/>
            <person name="Dekker J.P."/>
            <person name="Frank K.M."/>
            <person name="Musser K.A."/>
            <person name="Mcquiston J.R."/>
            <person name="Henderson D.K."/>
            <person name="Lau A.F."/>
            <person name="Palmore T.N."/>
            <person name="Segre J.A."/>
        </authorList>
    </citation>
    <scope>NUCLEOTIDE SEQUENCE [LARGE SCALE GENOMIC DNA]</scope>
    <source>
        <strain evidence="10 16">SK-NIH.Env6_1116</strain>
    </source>
</reference>
<evidence type="ECO:0000313" key="4">
    <source>
        <dbReference type="EMBL" id="KEZ17591.1"/>
    </source>
</evidence>
<dbReference type="EMBL" id="CP047218">
    <property type="protein sequence ID" value="QHD66280.1"/>
    <property type="molecule type" value="Genomic_DNA"/>
</dbReference>
<dbReference type="AlphaFoldDB" id="A0A084EHZ9"/>
<dbReference type="EMBL" id="JAOCKX010000013">
    <property type="protein sequence ID" value="MDH2131710.1"/>
    <property type="molecule type" value="Genomic_DNA"/>
</dbReference>
<reference evidence="9 19" key="9">
    <citation type="submission" date="2020-07" db="EMBL/GenBank/DDBJ databases">
        <title>Whole genome sequence of Sphingobium yanoikuyae A3.</title>
        <authorList>
            <person name="Han S.-S."/>
        </authorList>
    </citation>
    <scope>NUCLEOTIDE SEQUENCE [LARGE SCALE GENOMIC DNA]</scope>
    <source>
        <strain evidence="9 19">A3</strain>
    </source>
</reference>
<dbReference type="Proteomes" id="UP000515377">
    <property type="component" value="Chromosome"/>
</dbReference>
<reference evidence="8 18" key="8">
    <citation type="submission" date="2020-04" db="EMBL/GenBank/DDBJ databases">
        <title>The Whole Genome Analysis of High salt-tolerant Sphingobium yanoikuyae YC-XJ2 with Aryl organophosphorus flame retardants (aryl-OPFRs)-degrading capacity and characteristics of Related phosphotriesterase.</title>
        <authorList>
            <person name="Li X."/>
        </authorList>
    </citation>
    <scope>NUCLEOTIDE SEQUENCE [LARGE SCALE GENOMIC DNA]</scope>
    <source>
        <strain evidence="8 18">YC-XJ2</strain>
    </source>
</reference>
<evidence type="ECO:0000313" key="12">
    <source>
        <dbReference type="Proteomes" id="UP000037029"/>
    </source>
</evidence>
<dbReference type="EMBL" id="CP053021">
    <property type="protein sequence ID" value="QJR03137.1"/>
    <property type="molecule type" value="Genomic_DNA"/>
</dbReference>
<evidence type="ECO:0000313" key="14">
    <source>
        <dbReference type="Proteomes" id="UP000219422"/>
    </source>
</evidence>
<evidence type="ECO:0000313" key="17">
    <source>
        <dbReference type="Proteomes" id="UP000464086"/>
    </source>
</evidence>
<evidence type="ECO:0000313" key="5">
    <source>
        <dbReference type="EMBL" id="MDH2131710.1"/>
    </source>
</evidence>
<evidence type="ECO:0000313" key="6">
    <source>
        <dbReference type="EMBL" id="OAH45779.1"/>
    </source>
</evidence>
<dbReference type="RefSeq" id="WP_004211795.1">
    <property type="nucleotide sequence ID" value="NZ_CAIGKD010000003.1"/>
</dbReference>
<evidence type="ECO:0000313" key="1">
    <source>
        <dbReference type="EMBL" id="ATI79248.1"/>
    </source>
</evidence>
<reference evidence="2 12" key="3">
    <citation type="submission" date="2017-04" db="EMBL/GenBank/DDBJ databases">
        <title>Characterization, genome and methylation analysis of a phthalic acid esters degrading strain Sphingobium yanoikuyae SHJ.</title>
        <authorList>
            <person name="Feng L."/>
        </authorList>
    </citation>
    <scope>NUCLEOTIDE SEQUENCE [LARGE SCALE GENOMIC DNA]</scope>
    <source>
        <strain evidence="2 12">SHJ</strain>
    </source>
</reference>
<dbReference type="Proteomes" id="UP000037029">
    <property type="component" value="Chromosome"/>
</dbReference>
<evidence type="ECO:0000313" key="9">
    <source>
        <dbReference type="EMBL" id="QNG46352.1"/>
    </source>
</evidence>
<name>A0A084EHZ9_SPHYA</name>
<evidence type="ECO:0000313" key="8">
    <source>
        <dbReference type="EMBL" id="QJR03137.1"/>
    </source>
</evidence>
<protein>
    <submittedName>
        <fullName evidence="3 4">Septum formation initiator</fullName>
    </submittedName>
</protein>
<evidence type="ECO:0000313" key="19">
    <source>
        <dbReference type="Proteomes" id="UP000515377"/>
    </source>
</evidence>